<dbReference type="CDD" id="cd12914">
    <property type="entry name" value="PDC1_DGC_like"/>
    <property type="match status" value="1"/>
</dbReference>
<evidence type="ECO:0000313" key="9">
    <source>
        <dbReference type="Proteomes" id="UP000033995"/>
    </source>
</evidence>
<dbReference type="InterPro" id="IPR029151">
    <property type="entry name" value="Sensor-like_sf"/>
</dbReference>
<evidence type="ECO:0000256" key="2">
    <source>
        <dbReference type="ARBA" id="ARBA00022475"/>
    </source>
</evidence>
<keyword evidence="3 6" id="KW-0812">Transmembrane</keyword>
<comment type="subcellular location">
    <subcellularLocation>
        <location evidence="1">Cell membrane</location>
        <topology evidence="1">Multi-pass membrane protein</topology>
    </subcellularLocation>
</comment>
<evidence type="ECO:0000256" key="6">
    <source>
        <dbReference type="SAM" id="Phobius"/>
    </source>
</evidence>
<dbReference type="AlphaFoldDB" id="A0A0G0A538"/>
<dbReference type="GO" id="GO:0005886">
    <property type="term" value="C:plasma membrane"/>
    <property type="evidence" value="ECO:0007669"/>
    <property type="project" value="UniProtKB-SubCell"/>
</dbReference>
<evidence type="ECO:0000313" key="8">
    <source>
        <dbReference type="EMBL" id="KKP46286.1"/>
    </source>
</evidence>
<evidence type="ECO:0000256" key="3">
    <source>
        <dbReference type="ARBA" id="ARBA00022692"/>
    </source>
</evidence>
<dbReference type="Gene3D" id="3.30.450.20">
    <property type="entry name" value="PAS domain"/>
    <property type="match status" value="1"/>
</dbReference>
<organism evidence="8 9">
    <name type="scientific">Candidatus Woesebacteria bacterium GW2011_GWA2_33_28</name>
    <dbReference type="NCBI Taxonomy" id="1618561"/>
    <lineage>
        <taxon>Bacteria</taxon>
        <taxon>Candidatus Woeseibacteriota</taxon>
    </lineage>
</organism>
<accession>A0A0G0A538</accession>
<protein>
    <recommendedName>
        <fullName evidence="7">Cache domain-containing protein</fullName>
    </recommendedName>
</protein>
<sequence length="337" mass="38155">MTKYTKNPFVISSLFLIFSVIFLFIFFNKTSRNSLIEQIQHRQQMAVRAGANSIESFLSLIGNNLVILSNNPNQENLDQFIKLWSKSDVTGIIVTDRQGVVIRISNTLGIKDLGSDISSRDYFDWSKTAKRGEYRVFPPVVSKIGASKGNYIFPVAVPLLDSNGKFNGSLVVSILLSDLANVYINNLKVLDSSRVYLTTNKGEIIYSDIQELTGKNIQNMFITDFLGKDKVIEVILEDLQKPDETKLKLAMPNFENNKLEPYLISSAPINVSDQLWKLVVVTPEKDLLMFTYKTFRTQVLGIFIIVVIFIVLTLRISRNTGYQEAVIDEHKVHKITS</sequence>
<dbReference type="EMBL" id="LBOZ01000012">
    <property type="protein sequence ID" value="KKP46286.1"/>
    <property type="molecule type" value="Genomic_DNA"/>
</dbReference>
<dbReference type="InterPro" id="IPR033479">
    <property type="entry name" value="dCache_1"/>
</dbReference>
<dbReference type="Pfam" id="PF02743">
    <property type="entry name" value="dCache_1"/>
    <property type="match status" value="1"/>
</dbReference>
<dbReference type="SUPFAM" id="SSF103190">
    <property type="entry name" value="Sensory domain-like"/>
    <property type="match status" value="1"/>
</dbReference>
<feature type="domain" description="Cache" evidence="7">
    <location>
        <begin position="53"/>
        <end position="281"/>
    </location>
</feature>
<dbReference type="Proteomes" id="UP000033995">
    <property type="component" value="Unassembled WGS sequence"/>
</dbReference>
<evidence type="ECO:0000256" key="5">
    <source>
        <dbReference type="ARBA" id="ARBA00023136"/>
    </source>
</evidence>
<feature type="transmembrane region" description="Helical" evidence="6">
    <location>
        <begin position="9"/>
        <end position="27"/>
    </location>
</feature>
<feature type="transmembrane region" description="Helical" evidence="6">
    <location>
        <begin position="295"/>
        <end position="314"/>
    </location>
</feature>
<comment type="caution">
    <text evidence="8">The sequence shown here is derived from an EMBL/GenBank/DDBJ whole genome shotgun (WGS) entry which is preliminary data.</text>
</comment>
<evidence type="ECO:0000256" key="1">
    <source>
        <dbReference type="ARBA" id="ARBA00004651"/>
    </source>
</evidence>
<keyword evidence="2" id="KW-1003">Cell membrane</keyword>
<keyword evidence="4 6" id="KW-1133">Transmembrane helix</keyword>
<proteinExistence type="predicted"/>
<evidence type="ECO:0000256" key="4">
    <source>
        <dbReference type="ARBA" id="ARBA00022989"/>
    </source>
</evidence>
<gene>
    <name evidence="8" type="ORF">UR38_C0012G0008</name>
</gene>
<keyword evidence="5 6" id="KW-0472">Membrane</keyword>
<reference evidence="8 9" key="1">
    <citation type="journal article" date="2015" name="Nature">
        <title>rRNA introns, odd ribosomes, and small enigmatic genomes across a large radiation of phyla.</title>
        <authorList>
            <person name="Brown C.T."/>
            <person name="Hug L.A."/>
            <person name="Thomas B.C."/>
            <person name="Sharon I."/>
            <person name="Castelle C.J."/>
            <person name="Singh A."/>
            <person name="Wilkins M.J."/>
            <person name="Williams K.H."/>
            <person name="Banfield J.F."/>
        </authorList>
    </citation>
    <scope>NUCLEOTIDE SEQUENCE [LARGE SCALE GENOMIC DNA]</scope>
</reference>
<evidence type="ECO:0000259" key="7">
    <source>
        <dbReference type="Pfam" id="PF02743"/>
    </source>
</evidence>
<name>A0A0G0A538_9BACT</name>